<evidence type="ECO:0000256" key="4">
    <source>
        <dbReference type="ARBA" id="ARBA00022673"/>
    </source>
</evidence>
<evidence type="ECO:0000256" key="17">
    <source>
        <dbReference type="SAM" id="MobiDB-lite"/>
    </source>
</evidence>
<keyword evidence="13" id="KW-0407">Ion channel</keyword>
<feature type="transmembrane region" description="Helical" evidence="18">
    <location>
        <begin position="854"/>
        <end position="876"/>
    </location>
</feature>
<feature type="transmembrane region" description="Helical" evidence="18">
    <location>
        <begin position="1444"/>
        <end position="1463"/>
    </location>
</feature>
<dbReference type="GO" id="GO:0005245">
    <property type="term" value="F:voltage-gated calcium channel activity"/>
    <property type="evidence" value="ECO:0007669"/>
    <property type="project" value="InterPro"/>
</dbReference>
<dbReference type="Ensembl" id="ENSBTAT00000071192.1">
    <property type="protein sequence ID" value="ENSBTAP00000057719.1"/>
    <property type="gene ID" value="ENSBTAG00000045610.3"/>
</dbReference>
<dbReference type="FunFam" id="1.10.287.70:FF:000054">
    <property type="entry name" value="Voltage-dependent T-type calcium channel subunit alpha"/>
    <property type="match status" value="1"/>
</dbReference>
<keyword evidence="12" id="KW-0325">Glycoprotein</keyword>
<evidence type="ECO:0000256" key="15">
    <source>
        <dbReference type="PIRSR" id="PIRSR602077-1"/>
    </source>
</evidence>
<evidence type="ECO:0000256" key="11">
    <source>
        <dbReference type="ARBA" id="ARBA00023136"/>
    </source>
</evidence>
<dbReference type="FunFam" id="1.20.120.350:FF:000012">
    <property type="entry name" value="Voltage-dependent T-type calcium channel subunit alpha"/>
    <property type="match status" value="1"/>
</dbReference>
<feature type="transmembrane region" description="Helical" evidence="18">
    <location>
        <begin position="204"/>
        <end position="228"/>
    </location>
</feature>
<feature type="transmembrane region" description="Helical" evidence="18">
    <location>
        <begin position="1323"/>
        <end position="1347"/>
    </location>
</feature>
<feature type="transmembrane region" description="Helical" evidence="18">
    <location>
        <begin position="1629"/>
        <end position="1650"/>
    </location>
</feature>
<evidence type="ECO:0000256" key="10">
    <source>
        <dbReference type="ARBA" id="ARBA00023065"/>
    </source>
</evidence>
<dbReference type="VGNC" id="VGNC:55869">
    <property type="gene designation" value="CACNA1I"/>
</dbReference>
<dbReference type="GO" id="GO:0046872">
    <property type="term" value="F:metal ion binding"/>
    <property type="evidence" value="ECO:0007669"/>
    <property type="project" value="UniProtKB-KW"/>
</dbReference>
<evidence type="ECO:0000256" key="9">
    <source>
        <dbReference type="ARBA" id="ARBA00022989"/>
    </source>
</evidence>
<comment type="similarity">
    <text evidence="16">Belongs to the calcium channel alpha-1 subunit (TC 1.A.1.11) family.</text>
</comment>
<feature type="binding site" evidence="15">
    <location>
        <position position="1296"/>
    </location>
    <ligand>
        <name>Ca(2+)</name>
        <dbReference type="ChEBI" id="CHEBI:29108"/>
    </ligand>
</feature>
<feature type="domain" description="Ion transport" evidence="19">
    <location>
        <begin position="1085"/>
        <end position="1357"/>
    </location>
</feature>
<feature type="domain" description="Ion transport" evidence="19">
    <location>
        <begin position="654"/>
        <end position="881"/>
    </location>
</feature>
<dbReference type="PRINTS" id="PR00167">
    <property type="entry name" value="CACHANNEL"/>
</dbReference>
<feature type="region of interest" description="Disordered" evidence="17">
    <location>
        <begin position="549"/>
        <end position="604"/>
    </location>
</feature>
<dbReference type="PANTHER" id="PTHR45628:SF39">
    <property type="entry name" value="VOLTAGE-DEPENDENT T-TYPE CALCIUM CHANNEL SUBUNIT ALPHA-1I"/>
    <property type="match status" value="1"/>
</dbReference>
<feature type="region of interest" description="Disordered" evidence="17">
    <location>
        <begin position="610"/>
        <end position="629"/>
    </location>
</feature>
<evidence type="ECO:0000256" key="5">
    <source>
        <dbReference type="ARBA" id="ARBA00022692"/>
    </source>
</evidence>
<evidence type="ECO:0000256" key="3">
    <source>
        <dbReference type="ARBA" id="ARBA00022568"/>
    </source>
</evidence>
<dbReference type="InterPro" id="IPR005821">
    <property type="entry name" value="Ion_trans_dom"/>
</dbReference>
<feature type="transmembrane region" description="Helical" evidence="18">
    <location>
        <begin position="330"/>
        <end position="351"/>
    </location>
</feature>
<dbReference type="FunFam" id="1.10.287.70:FF:000018">
    <property type="entry name" value="Voltage-dependent T-type calcium channel subunit alpha"/>
    <property type="match status" value="1"/>
</dbReference>
<comment type="catalytic activity">
    <reaction evidence="14">
        <text>Ca(2+)(in) = Ca(2+)(out)</text>
        <dbReference type="Rhea" id="RHEA:29671"/>
        <dbReference type="ChEBI" id="CHEBI:29108"/>
    </reaction>
</comment>
<feature type="region of interest" description="Disordered" evidence="17">
    <location>
        <begin position="958"/>
        <end position="988"/>
    </location>
</feature>
<feature type="transmembrane region" description="Helical" evidence="18">
    <location>
        <begin position="776"/>
        <end position="798"/>
    </location>
</feature>
<evidence type="ECO:0000256" key="14">
    <source>
        <dbReference type="ARBA" id="ARBA00036634"/>
    </source>
</evidence>
<evidence type="ECO:0000256" key="7">
    <source>
        <dbReference type="ARBA" id="ARBA00022837"/>
    </source>
</evidence>
<organism evidence="20 21">
    <name type="scientific">Bos taurus</name>
    <name type="common">Bovine</name>
    <dbReference type="NCBI Taxonomy" id="9913"/>
    <lineage>
        <taxon>Eukaryota</taxon>
        <taxon>Metazoa</taxon>
        <taxon>Chordata</taxon>
        <taxon>Craniata</taxon>
        <taxon>Vertebrata</taxon>
        <taxon>Euteleostomi</taxon>
        <taxon>Mammalia</taxon>
        <taxon>Eutheria</taxon>
        <taxon>Laurasiatheria</taxon>
        <taxon>Artiodactyla</taxon>
        <taxon>Ruminantia</taxon>
        <taxon>Pecora</taxon>
        <taxon>Bovidae</taxon>
        <taxon>Bovinae</taxon>
        <taxon>Bos</taxon>
    </lineage>
</organism>
<feature type="transmembrane region" description="Helical" evidence="18">
    <location>
        <begin position="78"/>
        <end position="97"/>
    </location>
</feature>
<evidence type="ECO:0000256" key="16">
    <source>
        <dbReference type="RuleBase" id="RU003808"/>
    </source>
</evidence>
<feature type="region of interest" description="Disordered" evidence="17">
    <location>
        <begin position="907"/>
        <end position="939"/>
    </location>
</feature>
<keyword evidence="21" id="KW-1185">Reference proteome</keyword>
<dbReference type="Pfam" id="PF00520">
    <property type="entry name" value="Ion_trans"/>
    <property type="match status" value="4"/>
</dbReference>
<evidence type="ECO:0000259" key="19">
    <source>
        <dbReference type="Pfam" id="PF00520"/>
    </source>
</evidence>
<keyword evidence="3 16" id="KW-0109">Calcium transport</keyword>
<comment type="subcellular location">
    <subcellularLocation>
        <location evidence="1 16">Membrane</location>
        <topology evidence="1 16">Multi-pass membrane protein</topology>
    </subcellularLocation>
</comment>
<feature type="transmembrane region" description="Helical" evidence="18">
    <location>
        <begin position="1407"/>
        <end position="1424"/>
    </location>
</feature>
<feature type="transmembrane region" description="Helical" evidence="18">
    <location>
        <begin position="1158"/>
        <end position="1184"/>
    </location>
</feature>
<keyword evidence="2" id="KW-0813">Transport</keyword>
<evidence type="ECO:0000256" key="1">
    <source>
        <dbReference type="ARBA" id="ARBA00004141"/>
    </source>
</evidence>
<feature type="compositionally biased region" description="Pro residues" evidence="17">
    <location>
        <begin position="1"/>
        <end position="11"/>
    </location>
</feature>
<feature type="compositionally biased region" description="Low complexity" evidence="17">
    <location>
        <begin position="579"/>
        <end position="589"/>
    </location>
</feature>
<evidence type="ECO:0000256" key="6">
    <source>
        <dbReference type="ARBA" id="ARBA00022737"/>
    </source>
</evidence>
<feature type="transmembrane region" description="Helical" evidence="18">
    <location>
        <begin position="117"/>
        <end position="137"/>
    </location>
</feature>
<dbReference type="InterPro" id="IPR005445">
    <property type="entry name" value="VDCC_T_a1"/>
</dbReference>
<feature type="compositionally biased region" description="Pro residues" evidence="17">
    <location>
        <begin position="27"/>
        <end position="38"/>
    </location>
</feature>
<reference evidence="20" key="3">
    <citation type="submission" date="2025-09" db="UniProtKB">
        <authorList>
            <consortium name="Ensembl"/>
        </authorList>
    </citation>
    <scope>IDENTIFICATION</scope>
    <source>
        <strain evidence="20">Hereford</strain>
    </source>
</reference>
<evidence type="ECO:0000256" key="18">
    <source>
        <dbReference type="SAM" id="Phobius"/>
    </source>
</evidence>
<gene>
    <name evidence="20 22" type="primary">CACNA1I</name>
</gene>
<feature type="region of interest" description="Disordered" evidence="17">
    <location>
        <begin position="450"/>
        <end position="491"/>
    </location>
</feature>
<dbReference type="Gene3D" id="1.10.287.70">
    <property type="match status" value="4"/>
</dbReference>
<dbReference type="GeneTree" id="ENSGT00940000158594"/>
<dbReference type="FunFam" id="1.20.120.350:FF:000009">
    <property type="entry name" value="Voltage-dependent T-type calcium channel subunit alpha"/>
    <property type="match status" value="1"/>
</dbReference>
<dbReference type="FunFam" id="1.10.287.70:FF:000136">
    <property type="entry name" value="Voltage-dependent T-type calcium channel subunit alpha"/>
    <property type="match status" value="1"/>
</dbReference>
<keyword evidence="4 16" id="KW-0107">Calcium channel</keyword>
<dbReference type="PRINTS" id="PR01629">
    <property type="entry name" value="TVDCCALPHA1"/>
</dbReference>
<dbReference type="FunFam" id="1.20.120.350:FF:000008">
    <property type="entry name" value="Voltage-dependent T-type calcium channel subunit alpha"/>
    <property type="match status" value="1"/>
</dbReference>
<feature type="transmembrane region" description="Helical" evidence="18">
    <location>
        <begin position="1527"/>
        <end position="1554"/>
    </location>
</feature>
<feature type="region of interest" description="Disordered" evidence="17">
    <location>
        <begin position="1676"/>
        <end position="1708"/>
    </location>
</feature>
<feature type="domain" description="Ion transport" evidence="19">
    <location>
        <begin position="81"/>
        <end position="393"/>
    </location>
</feature>
<dbReference type="Proteomes" id="UP000009136">
    <property type="component" value="Chromosome 5"/>
</dbReference>
<keyword evidence="10" id="KW-0406">Ion transport</keyword>
<feature type="transmembrane region" description="Helical" evidence="18">
    <location>
        <begin position="357"/>
        <end position="382"/>
    </location>
</feature>
<sequence>MAENSPPPPSPTAARVAEPGVTEQPGPQSPPPSPPGPEEPLDGVDPEVPHPDLAPVAFFCLRQTTSPRNWCIKMVCNPYPFMLVILLNCVTLGMYQPCDDMDCLSERCKILQVFDDFIFVFFAMEMVLKMVALGIFGKKCYLGDTWNRLDFFIVMAGMVEYSLDLQNINLSAIRTVRVLRPLKAINRVPSMRILVNLLLDTLPMLGNVLLLCFFVFFIFGIIGVQLWAGLLRNRDVALPPYYQPEEDDEMPFICSLSGDNGIMGCHEIPPLKEQGRECCLSKDDVYDFGAGRQDLNASGLCVNWNRYYNVCRTGSANPHKGAINFDNIGYAWIVIFQVITLEGWVEIMYYVMDAHSFYNFIYFILLIIVGSFFMINLCLVVIATQFSETKQREHRLMLEQRQRYLSSSTVASYAEPGDCYEEIFQYVCHILRKAKRRALGLYQALRSRRQAAGMPGSATPGPRAKEPRHYSKSRGLQGAPPRPGVSPAGDSDTAVAKVLKYLSLVFSSVAQSCLTLRDPMDCSTPGLPVHHQLPELVQTHVQVVGDAIQPSYPLSSPSPPAFNLSHCPRCQHESDRRPSGQGSSSDSGQEGSGSGDAVGSEDEVGADVARTSEDGASLELGKEDEEGPADGAARLCEDVWRETRAKLRGIVDSKYFNRGIMMAILVNTVSMGIEHHQQPEELTNILEICNVVFTSMFALEMLLKLAAFGLFDYLRNPYNIFDSIIVIISIWEIVGQADGGLSVLRTFRLLRVLKLVRFMPALRRQLVVLMKTMDNVATFCMLLMLFIFIFSILGMHIFGCKFSLRTDTGDTVPDRKNFDSLLWAIVTVFQILTQEDWNVVLYNGMASTSPWASLYFVALMTFGNYVLFNLLVAILVEGFQAEVTVALVEEAPLWGLYETGGGGGLDRGGPQFKHLAGNGSPEEEPRASSQSSSRSSYYGPWGRSGAWASRRSSWNSLKHKQPSAEHESLLSAERGGARGCEGARDEGPLRTADSVDLAELVPAVGTHSRDCNGRMPSIDGWRRAALGSTDLPDPAAFSCQTLCFRVRKMIDVYKPDWCEVREDWSVYLFSPENRFRVLCQTIIAHKLFDYVVLAFIFLNCITIALERPQIEAGSTERIFLTVSNYIFTAIFVGEMTLKVVSLGLYFGEQAYLRSSWNVLDGFLVFVSIIDIVVSVASAGGAKILGVLRVLRLLRTLRPLRVISRAPGLKLVVETLISSLKPIGNIVLICCAFFIIFGILGVQLFKGKFYHCLGVDTRNITNRSDCMAANYRWVHHKYNFDNLGQALMSLFVLASKDGWVNIMYNGLDAVAVDQQPVPNHNPWMLLYFISFLLIVSFFVLNMFVGVVVENFHKCRQHQEAEEARRREEKRLRRLEKKRRTQMPKAQRLPYYATYCPTRLLIHSMCTSHYLDIFITFIICLNVVTMSLEHYNQPTSLETALKYCNYMFTTVFVLEAVLKLVAFGLRRFFKDRWNQLDLAIVLLSVMGITLEEIEINAALPINPTIIRIMRVLRIARVLKLLKMATGMRALLDTVVQALPQVGNLGLLFMLLFFIYAALGVELFGKLVCNDENPCEGMSRHATFENFGMAFLTLFQVSTGDNWNGIMKDTLRDCTHDERSCLSSLQFVSPLYFVSFVLTAQFVLINVVVAVLMKHLDDSNKEAQEDAEMDAELELELAHGLGPSPRPPASAPGAPAPAHGPGGAAGEGDPEGRPCTGWTCHLCSDLLPSLTTALCLSGGPLPHRSPRGDPRWPALPAGAAGRDGGLLPELRQVLVHPAWR</sequence>
<protein>
    <recommendedName>
        <fullName evidence="16">Voltage-dependent T-type calcium channel subunit alpha</fullName>
    </recommendedName>
</protein>
<dbReference type="VEuPathDB" id="HostDB:ENSBTAG00000045610"/>
<keyword evidence="7 15" id="KW-0106">Calcium</keyword>
<evidence type="ECO:0000256" key="13">
    <source>
        <dbReference type="ARBA" id="ARBA00023303"/>
    </source>
</evidence>
<keyword evidence="11 18" id="KW-0472">Membrane</keyword>
<proteinExistence type="inferred from homology"/>
<dbReference type="SUPFAM" id="SSF81324">
    <property type="entry name" value="Voltage-gated potassium channels"/>
    <property type="match status" value="4"/>
</dbReference>
<keyword evidence="5 18" id="KW-0812">Transmembrane</keyword>
<comment type="function">
    <text evidence="16">Voltage-sensitive calcium channels (VSCC) mediate the entry of calcium ions into excitable cells and are also involved in a variety of calcium-dependent processes, including muscle contraction, hormone or neurotransmitter release, gene expression, cell motility, cell division and cell death. This channel gives rise to T-type calcium currents. T-type calcium channels belong to the "low-voltage activated (LVA)" group and are strongly blocked by nickel and mibefradil. A particularity of this type of channels is an opening at quite negative potentials, and a voltage-dependent inactivation. T-type channels serve pacemaking functions in both central neurons and cardiac nodal cells and support calcium signaling in secretory cells and vascular smooth muscle. They may also be involved in the modulation of firing patterns of neurons which is important for information processing as well as in cell growth processes.</text>
</comment>
<feature type="region of interest" description="Disordered" evidence="17">
    <location>
        <begin position="1"/>
        <end position="47"/>
    </location>
</feature>
<dbReference type="Bgee" id="ENSBTAG00000045610">
    <property type="expression patterns" value="Expressed in prefrontal cortex and 15 other cell types or tissues"/>
</dbReference>
<evidence type="ECO:0000313" key="21">
    <source>
        <dbReference type="Proteomes" id="UP000009136"/>
    </source>
</evidence>
<evidence type="ECO:0000313" key="20">
    <source>
        <dbReference type="Ensembl" id="ENSBTAP00000057719.1"/>
    </source>
</evidence>
<keyword evidence="8 16" id="KW-0851">Voltage-gated channel</keyword>
<accession>A0A3Q1LLQ8</accession>
<feature type="transmembrane region" description="Helical" evidence="18">
    <location>
        <begin position="1125"/>
        <end position="1146"/>
    </location>
</feature>
<feature type="binding site" evidence="15">
    <location>
        <position position="835"/>
    </location>
    <ligand>
        <name>Ca(2+)</name>
        <dbReference type="ChEBI" id="CHEBI:29108"/>
    </ligand>
</feature>
<evidence type="ECO:0000313" key="22">
    <source>
        <dbReference type="VGNC" id="VGNC:55869"/>
    </source>
</evidence>
<dbReference type="FunFam" id="1.20.120.350:FF:000007">
    <property type="entry name" value="Voltage-dependent T-type calcium channel subunit alpha"/>
    <property type="match status" value="1"/>
</dbReference>
<dbReference type="Gene3D" id="1.20.120.350">
    <property type="entry name" value="Voltage-gated potassium channels. Chain C"/>
    <property type="match status" value="4"/>
</dbReference>
<feature type="domain" description="Ion transport" evidence="19">
    <location>
        <begin position="1407"/>
        <end position="1660"/>
    </location>
</feature>
<keyword evidence="9 18" id="KW-1133">Transmembrane helix</keyword>
<dbReference type="GO" id="GO:0005891">
    <property type="term" value="C:voltage-gated calcium channel complex"/>
    <property type="evidence" value="ECO:0007669"/>
    <property type="project" value="InterPro"/>
</dbReference>
<keyword evidence="6" id="KW-0677">Repeat</keyword>
<evidence type="ECO:0000256" key="8">
    <source>
        <dbReference type="ARBA" id="ARBA00022882"/>
    </source>
</evidence>
<evidence type="ECO:0000256" key="12">
    <source>
        <dbReference type="ARBA" id="ARBA00023180"/>
    </source>
</evidence>
<dbReference type="PANTHER" id="PTHR45628">
    <property type="entry name" value="VOLTAGE-DEPENDENT CALCIUM CHANNEL TYPE A SUBUNIT ALPHA-1"/>
    <property type="match status" value="1"/>
</dbReference>
<feature type="transmembrane region" description="Helical" evidence="18">
    <location>
        <begin position="1222"/>
        <end position="1244"/>
    </location>
</feature>
<evidence type="ECO:0000256" key="2">
    <source>
        <dbReference type="ARBA" id="ARBA00022448"/>
    </source>
</evidence>
<reference evidence="20" key="2">
    <citation type="submission" date="2025-08" db="UniProtKB">
        <authorList>
            <consortium name="Ensembl"/>
        </authorList>
    </citation>
    <scope>IDENTIFICATION</scope>
    <source>
        <strain evidence="20">Hereford</strain>
    </source>
</reference>
<feature type="region of interest" description="Disordered" evidence="17">
    <location>
        <begin position="1739"/>
        <end position="1761"/>
    </location>
</feature>
<keyword evidence="15" id="KW-0479">Metal-binding</keyword>
<feature type="compositionally biased region" description="Low complexity" evidence="17">
    <location>
        <begin position="927"/>
        <end position="939"/>
    </location>
</feature>
<dbReference type="InterPro" id="IPR002077">
    <property type="entry name" value="VDCCAlpha1"/>
</dbReference>
<dbReference type="InterPro" id="IPR027359">
    <property type="entry name" value="Volt_channel_dom_sf"/>
</dbReference>
<dbReference type="OrthoDB" id="416585at2759"/>
<reference evidence="20" key="1">
    <citation type="submission" date="2018-03" db="EMBL/GenBank/DDBJ databases">
        <title>ARS-UCD1.2.</title>
        <authorList>
            <person name="Rosen B.D."/>
            <person name="Bickhart D.M."/>
            <person name="Koren S."/>
            <person name="Schnabel R.D."/>
            <person name="Hall R."/>
            <person name="Zimin A."/>
            <person name="Dreischer C."/>
            <person name="Schultheiss S."/>
            <person name="Schroeder S.G."/>
            <person name="Elsik C.G."/>
            <person name="Couldrey C."/>
            <person name="Liu G.E."/>
            <person name="Van Tassell C.P."/>
            <person name="Phillippy A.M."/>
            <person name="Smith T.P.L."/>
            <person name="Medrano J.F."/>
        </authorList>
    </citation>
    <scope>NUCLEOTIDE SEQUENCE [LARGE SCALE GENOMIC DNA]</scope>
    <source>
        <strain evidence="20">Hereford</strain>
    </source>
</reference>
<dbReference type="InterPro" id="IPR050599">
    <property type="entry name" value="VDCC_alpha-1_subunit"/>
</dbReference>
<feature type="binding site" evidence="15">
    <location>
        <position position="342"/>
    </location>
    <ligand>
        <name>Ca(2+)</name>
        <dbReference type="ChEBI" id="CHEBI:29108"/>
    </ligand>
</feature>
<name>A0A3Q1LLQ8_BOVIN</name>